<evidence type="ECO:0000256" key="3">
    <source>
        <dbReference type="ARBA" id="ARBA00023082"/>
    </source>
</evidence>
<dbReference type="AlphaFoldDB" id="A0A413CQ44"/>
<dbReference type="NCBIfam" id="TIGR02937">
    <property type="entry name" value="sigma70-ECF"/>
    <property type="match status" value="1"/>
</dbReference>
<dbReference type="InterPro" id="IPR014284">
    <property type="entry name" value="RNA_pol_sigma-70_dom"/>
</dbReference>
<feature type="transmembrane region" description="Helical" evidence="6">
    <location>
        <begin position="249"/>
        <end position="268"/>
    </location>
</feature>
<evidence type="ECO:0000313" key="8">
    <source>
        <dbReference type="EMBL" id="RGW71825.1"/>
    </source>
</evidence>
<keyword evidence="4" id="KW-0238">DNA-binding</keyword>
<keyword evidence="6" id="KW-1133">Transmembrane helix</keyword>
<dbReference type="Gene3D" id="1.10.1740.10">
    <property type="match status" value="1"/>
</dbReference>
<dbReference type="InterPro" id="IPR013249">
    <property type="entry name" value="RNA_pol_sigma70_r4_t2"/>
</dbReference>
<dbReference type="Gene3D" id="1.10.10.10">
    <property type="entry name" value="Winged helix-like DNA-binding domain superfamily/Winged helix DNA-binding domain"/>
    <property type="match status" value="1"/>
</dbReference>
<evidence type="ECO:0000313" key="9">
    <source>
        <dbReference type="Proteomes" id="UP000284651"/>
    </source>
</evidence>
<evidence type="ECO:0000256" key="5">
    <source>
        <dbReference type="ARBA" id="ARBA00023163"/>
    </source>
</evidence>
<dbReference type="GO" id="GO:0003677">
    <property type="term" value="F:DNA binding"/>
    <property type="evidence" value="ECO:0007669"/>
    <property type="project" value="UniProtKB-KW"/>
</dbReference>
<protein>
    <submittedName>
        <fullName evidence="8">Sigma-70 family RNA polymerase sigma factor</fullName>
    </submittedName>
</protein>
<dbReference type="InterPro" id="IPR013324">
    <property type="entry name" value="RNA_pol_sigma_r3/r4-like"/>
</dbReference>
<dbReference type="PANTHER" id="PTHR43133">
    <property type="entry name" value="RNA POLYMERASE ECF-TYPE SIGMA FACTO"/>
    <property type="match status" value="1"/>
</dbReference>
<dbReference type="EMBL" id="QSAT01000064">
    <property type="protein sequence ID" value="RGW71825.1"/>
    <property type="molecule type" value="Genomic_DNA"/>
</dbReference>
<dbReference type="InterPro" id="IPR013325">
    <property type="entry name" value="RNA_pol_sigma_r2"/>
</dbReference>
<accession>A0A413CQ44</accession>
<keyword evidence="2" id="KW-0805">Transcription regulation</keyword>
<dbReference type="InterPro" id="IPR036388">
    <property type="entry name" value="WH-like_DNA-bd_sf"/>
</dbReference>
<dbReference type="RefSeq" id="WP_118357903.1">
    <property type="nucleotide sequence ID" value="NZ_QSAT01000064.1"/>
</dbReference>
<keyword evidence="6" id="KW-0812">Transmembrane</keyword>
<evidence type="ECO:0000256" key="4">
    <source>
        <dbReference type="ARBA" id="ARBA00023125"/>
    </source>
</evidence>
<organism evidence="8 9">
    <name type="scientific">Holdemanella biformis</name>
    <dbReference type="NCBI Taxonomy" id="1735"/>
    <lineage>
        <taxon>Bacteria</taxon>
        <taxon>Bacillati</taxon>
        <taxon>Bacillota</taxon>
        <taxon>Erysipelotrichia</taxon>
        <taxon>Erysipelotrichales</taxon>
        <taxon>Erysipelotrichaceae</taxon>
        <taxon>Holdemanella</taxon>
    </lineage>
</organism>
<dbReference type="CDD" id="cd06171">
    <property type="entry name" value="Sigma70_r4"/>
    <property type="match status" value="1"/>
</dbReference>
<evidence type="ECO:0000256" key="1">
    <source>
        <dbReference type="ARBA" id="ARBA00010641"/>
    </source>
</evidence>
<gene>
    <name evidence="8" type="ORF">DWV56_12050</name>
</gene>
<evidence type="ECO:0000256" key="6">
    <source>
        <dbReference type="SAM" id="Phobius"/>
    </source>
</evidence>
<proteinExistence type="inferred from homology"/>
<feature type="domain" description="RNA polymerase sigma factor 70 region 4 type 2" evidence="7">
    <location>
        <begin position="132"/>
        <end position="179"/>
    </location>
</feature>
<keyword evidence="5" id="KW-0804">Transcription</keyword>
<dbReference type="Proteomes" id="UP000284651">
    <property type="component" value="Unassembled WGS sequence"/>
</dbReference>
<evidence type="ECO:0000259" key="7">
    <source>
        <dbReference type="Pfam" id="PF08281"/>
    </source>
</evidence>
<comment type="caution">
    <text evidence="8">The sequence shown here is derived from an EMBL/GenBank/DDBJ whole genome shotgun (WGS) entry which is preliminary data.</text>
</comment>
<comment type="similarity">
    <text evidence="1">Belongs to the sigma-70 factor family. ECF subfamily.</text>
</comment>
<dbReference type="GO" id="GO:0006352">
    <property type="term" value="P:DNA-templated transcription initiation"/>
    <property type="evidence" value="ECO:0007669"/>
    <property type="project" value="InterPro"/>
</dbReference>
<evidence type="ECO:0000256" key="2">
    <source>
        <dbReference type="ARBA" id="ARBA00023015"/>
    </source>
</evidence>
<dbReference type="Pfam" id="PF08281">
    <property type="entry name" value="Sigma70_r4_2"/>
    <property type="match status" value="1"/>
</dbReference>
<reference evidence="8 9" key="1">
    <citation type="submission" date="2018-08" db="EMBL/GenBank/DDBJ databases">
        <title>A genome reference for cultivated species of the human gut microbiota.</title>
        <authorList>
            <person name="Zou Y."/>
            <person name="Xue W."/>
            <person name="Luo G."/>
        </authorList>
    </citation>
    <scope>NUCLEOTIDE SEQUENCE [LARGE SCALE GENOMIC DNA]</scope>
    <source>
        <strain evidence="8 9">AF10-31</strain>
    </source>
</reference>
<keyword evidence="3" id="KW-0731">Sigma factor</keyword>
<dbReference type="SUPFAM" id="SSF88659">
    <property type="entry name" value="Sigma3 and sigma4 domains of RNA polymerase sigma factors"/>
    <property type="match status" value="1"/>
</dbReference>
<dbReference type="PANTHER" id="PTHR43133:SF8">
    <property type="entry name" value="RNA POLYMERASE SIGMA FACTOR HI_1459-RELATED"/>
    <property type="match status" value="1"/>
</dbReference>
<name>A0A413CQ44_9FIRM</name>
<dbReference type="SUPFAM" id="SSF88946">
    <property type="entry name" value="Sigma2 domain of RNA polymerase sigma factors"/>
    <property type="match status" value="1"/>
</dbReference>
<dbReference type="GO" id="GO:0016987">
    <property type="term" value="F:sigma factor activity"/>
    <property type="evidence" value="ECO:0007669"/>
    <property type="project" value="UniProtKB-KW"/>
</dbReference>
<keyword evidence="6" id="KW-0472">Membrane</keyword>
<sequence>MEKDLINRARKKDVQAISEIVQKTQRKVIYFVYKVVNDEELAKDIVLQSYILAFQNLDQLMDDGNFEHWFGRKVSEQLLNQIEYEKNSSLNSSFYVDEEDRIEFDANVRNDKMPFKIESFMNVQEIQDTTRSVLNLLTEKQRLMLMMYYFENMSIFEIADVIGVSENAVKDNLAYIRKKIMNTLSNANIRSMSFLSWFLNDQMSKMISCYVSVDTIVEAIRCIPQQVGIYDNTSGILGWWLRKTAISKALIVVLSMTLMSFILGALSGSNYNTIVKATEKLDTLESFHIKGVQHTQNGDIDFDVYIKNTDDIDEYYAVATTTIPEEVGYYYVFHYKDNQCQKYITTTPVDLNSIDGSQFGEYLTPSTNGNDLVDCYILSSKSLYKEILTMQPDSYDIALLKVYGRLFSGDENLRIRAVDKVRVLDEENINEASFERDGDIKRIKYNLALWKTDNSNEIITEQKSDSSNMVEIRDGYITHLELNDPFDGGQYYYGSYLKMDFMDFVE</sequence>
<dbReference type="InterPro" id="IPR039425">
    <property type="entry name" value="RNA_pol_sigma-70-like"/>
</dbReference>